<proteinExistence type="predicted"/>
<protein>
    <submittedName>
        <fullName evidence="1">Protein HLB1</fullName>
    </submittedName>
</protein>
<evidence type="ECO:0000313" key="1">
    <source>
        <dbReference type="EMBL" id="KAI8005626.1"/>
    </source>
</evidence>
<feature type="non-terminal residue" evidence="1">
    <location>
        <position position="1"/>
    </location>
</feature>
<accession>A0ACC0GY10</accession>
<sequence length="260" mass="28924">VSKSSEGKEALLVVEELSKISKKKSARTNGSALLLDDEMVEANKSVKQPREEGPRHVCSAPLGNPPSCTSCLCLHCSASLKTAQVPRMLLKYSLRRRLVVNLGYLVRAVEREPDNFTESEDNVSLDSSSPSKDDLLEEACKKYDEATHLCPTLHDAYYNWAIAISDRAKMCGRTKEAEELWKQATKNYEKAVQLNWNSPQNFGAIVLSREKQAIAKTSNNKVYASALKLVRSMLPLPYLKVGYLTASPVENPVAPHSDWK</sequence>
<keyword evidence="2" id="KW-1185">Reference proteome</keyword>
<dbReference type="EMBL" id="CM045764">
    <property type="protein sequence ID" value="KAI8005626.1"/>
    <property type="molecule type" value="Genomic_DNA"/>
</dbReference>
<organism evidence="1 2">
    <name type="scientific">Camellia lanceoleosa</name>
    <dbReference type="NCBI Taxonomy" id="1840588"/>
    <lineage>
        <taxon>Eukaryota</taxon>
        <taxon>Viridiplantae</taxon>
        <taxon>Streptophyta</taxon>
        <taxon>Embryophyta</taxon>
        <taxon>Tracheophyta</taxon>
        <taxon>Spermatophyta</taxon>
        <taxon>Magnoliopsida</taxon>
        <taxon>eudicotyledons</taxon>
        <taxon>Gunneridae</taxon>
        <taxon>Pentapetalae</taxon>
        <taxon>asterids</taxon>
        <taxon>Ericales</taxon>
        <taxon>Theaceae</taxon>
        <taxon>Camellia</taxon>
    </lineage>
</organism>
<reference evidence="1 2" key="1">
    <citation type="journal article" date="2022" name="Plant J.">
        <title>Chromosome-level genome of Camellia lanceoleosa provides a valuable resource for understanding genome evolution and self-incompatibility.</title>
        <authorList>
            <person name="Gong W."/>
            <person name="Xiao S."/>
            <person name="Wang L."/>
            <person name="Liao Z."/>
            <person name="Chang Y."/>
            <person name="Mo W."/>
            <person name="Hu G."/>
            <person name="Li W."/>
            <person name="Zhao G."/>
            <person name="Zhu H."/>
            <person name="Hu X."/>
            <person name="Ji K."/>
            <person name="Xiang X."/>
            <person name="Song Q."/>
            <person name="Yuan D."/>
            <person name="Jin S."/>
            <person name="Zhang L."/>
        </authorList>
    </citation>
    <scope>NUCLEOTIDE SEQUENCE [LARGE SCALE GENOMIC DNA]</scope>
    <source>
        <strain evidence="1">SQ_2022a</strain>
    </source>
</reference>
<dbReference type="Proteomes" id="UP001060215">
    <property type="component" value="Chromosome 7"/>
</dbReference>
<name>A0ACC0GY10_9ERIC</name>
<evidence type="ECO:0000313" key="2">
    <source>
        <dbReference type="Proteomes" id="UP001060215"/>
    </source>
</evidence>
<gene>
    <name evidence="1" type="ORF">LOK49_LG07G03723</name>
</gene>
<comment type="caution">
    <text evidence="1">The sequence shown here is derived from an EMBL/GenBank/DDBJ whole genome shotgun (WGS) entry which is preliminary data.</text>
</comment>